<keyword evidence="7" id="KW-0411">Iron-sulfur</keyword>
<dbReference type="SUPFAM" id="SSF54862">
    <property type="entry name" value="4Fe-4S ferredoxins"/>
    <property type="match status" value="1"/>
</dbReference>
<reference evidence="10" key="1">
    <citation type="submission" date="2018-06" db="EMBL/GenBank/DDBJ databases">
        <authorList>
            <person name="Zhirakovskaya E."/>
        </authorList>
    </citation>
    <scope>NUCLEOTIDE SEQUENCE</scope>
</reference>
<evidence type="ECO:0000256" key="1">
    <source>
        <dbReference type="ARBA" id="ARBA00022448"/>
    </source>
</evidence>
<dbReference type="GO" id="GO:0046872">
    <property type="term" value="F:metal ion binding"/>
    <property type="evidence" value="ECO:0007669"/>
    <property type="project" value="UniProtKB-KW"/>
</dbReference>
<evidence type="ECO:0000256" key="6">
    <source>
        <dbReference type="ARBA" id="ARBA00023004"/>
    </source>
</evidence>
<dbReference type="InterPro" id="IPR051684">
    <property type="entry name" value="Electron_Trans/Redox"/>
</dbReference>
<feature type="transmembrane region" description="Helical" evidence="8">
    <location>
        <begin position="152"/>
        <end position="174"/>
    </location>
</feature>
<evidence type="ECO:0000256" key="4">
    <source>
        <dbReference type="ARBA" id="ARBA00022737"/>
    </source>
</evidence>
<keyword evidence="8" id="KW-0812">Transmembrane</keyword>
<dbReference type="GO" id="GO:0051539">
    <property type="term" value="F:4 iron, 4 sulfur cluster binding"/>
    <property type="evidence" value="ECO:0007669"/>
    <property type="project" value="UniProtKB-KW"/>
</dbReference>
<dbReference type="GO" id="GO:0005886">
    <property type="term" value="C:plasma membrane"/>
    <property type="evidence" value="ECO:0007669"/>
    <property type="project" value="TreeGrafter"/>
</dbReference>
<feature type="transmembrane region" description="Helical" evidence="8">
    <location>
        <begin position="51"/>
        <end position="79"/>
    </location>
</feature>
<dbReference type="PANTHER" id="PTHR30176:SF3">
    <property type="entry name" value="FERREDOXIN-TYPE PROTEIN NAPH"/>
    <property type="match status" value="1"/>
</dbReference>
<gene>
    <name evidence="10" type="ORF">MNBD_NITROSPINAE01-583</name>
</gene>
<dbReference type="AlphaFoldDB" id="A0A3B1CDQ5"/>
<evidence type="ECO:0000256" key="7">
    <source>
        <dbReference type="ARBA" id="ARBA00023014"/>
    </source>
</evidence>
<accession>A0A3B1CDQ5</accession>
<proteinExistence type="predicted"/>
<dbReference type="EMBL" id="UOGC01000001">
    <property type="protein sequence ID" value="VAX14937.1"/>
    <property type="molecule type" value="Genomic_DNA"/>
</dbReference>
<dbReference type="PANTHER" id="PTHR30176">
    <property type="entry name" value="FERREDOXIN-TYPE PROTEIN NAPH"/>
    <property type="match status" value="1"/>
</dbReference>
<keyword evidence="3" id="KW-0479">Metal-binding</keyword>
<organism evidence="10">
    <name type="scientific">hydrothermal vent metagenome</name>
    <dbReference type="NCBI Taxonomy" id="652676"/>
    <lineage>
        <taxon>unclassified sequences</taxon>
        <taxon>metagenomes</taxon>
        <taxon>ecological metagenomes</taxon>
    </lineage>
</organism>
<keyword evidence="8" id="KW-0472">Membrane</keyword>
<keyword evidence="6" id="KW-0408">Iron</keyword>
<keyword evidence="4" id="KW-0677">Repeat</keyword>
<evidence type="ECO:0000256" key="8">
    <source>
        <dbReference type="SAM" id="Phobius"/>
    </source>
</evidence>
<evidence type="ECO:0000259" key="9">
    <source>
        <dbReference type="Pfam" id="PF12801"/>
    </source>
</evidence>
<sequence length="264" mass="28441">MTYGKWWVIRRLTFLFILALFLVSARSGVNILVGNYSGSTFLGFIPAVDPLLAIQSYFATGGLYQTAIIGAVLVVALYLVVGGRAFCGWVCPLGVVVDFANWLSKKLKIKRPFQGFSSSTKYYMMGIVLVGAAISGVALYEMYNPISILHRAILFEGVGIGAVSWMIVGILFLYEFGVARSGWCKSLCPQGAFYSTLGKFSLIKVVADEERGSIPKNIGEVCPEPAALVNILNHEPQNGECTLCGACVDYAGNGSLSFTLKPGS</sequence>
<evidence type="ECO:0000256" key="3">
    <source>
        <dbReference type="ARBA" id="ARBA00022723"/>
    </source>
</evidence>
<keyword evidence="8" id="KW-1133">Transmembrane helix</keyword>
<feature type="transmembrane region" description="Helical" evidence="8">
    <location>
        <begin position="123"/>
        <end position="140"/>
    </location>
</feature>
<evidence type="ECO:0000256" key="5">
    <source>
        <dbReference type="ARBA" id="ARBA00022982"/>
    </source>
</evidence>
<dbReference type="NCBIfam" id="TIGR02163">
    <property type="entry name" value="napH"/>
    <property type="match status" value="1"/>
</dbReference>
<feature type="transmembrane region" description="Helical" evidence="8">
    <location>
        <begin position="86"/>
        <end position="103"/>
    </location>
</feature>
<evidence type="ECO:0000313" key="10">
    <source>
        <dbReference type="EMBL" id="VAX14937.1"/>
    </source>
</evidence>
<keyword evidence="2" id="KW-0004">4Fe-4S</keyword>
<name>A0A3B1CDQ5_9ZZZZ</name>
<dbReference type="InterPro" id="IPR017896">
    <property type="entry name" value="4Fe4S_Fe-S-bd"/>
</dbReference>
<evidence type="ECO:0000256" key="2">
    <source>
        <dbReference type="ARBA" id="ARBA00022485"/>
    </source>
</evidence>
<dbReference type="Pfam" id="PF12801">
    <property type="entry name" value="Fer4_5"/>
    <property type="match status" value="2"/>
</dbReference>
<dbReference type="InterPro" id="IPR011886">
    <property type="entry name" value="NapH_MauN"/>
</dbReference>
<dbReference type="NCBIfam" id="NF007013">
    <property type="entry name" value="PRK09477.1"/>
    <property type="match status" value="1"/>
</dbReference>
<protein>
    <submittedName>
        <fullName evidence="10">Polyferredoxin NapH (Periplasmic nitrate reductase)</fullName>
    </submittedName>
</protein>
<keyword evidence="5" id="KW-0249">Electron transport</keyword>
<feature type="domain" description="4Fe-4S ferredoxin-type" evidence="9">
    <location>
        <begin position="66"/>
        <end position="110"/>
    </location>
</feature>
<feature type="domain" description="4Fe-4S ferredoxin-type" evidence="9">
    <location>
        <begin position="163"/>
        <end position="201"/>
    </location>
</feature>
<keyword evidence="1" id="KW-0813">Transport</keyword>